<organism evidence="5 6">
    <name type="scientific">Clostridium kluyveri (strain ATCC 8527 / DSM 555 / NBRC 12016 / NCIMB 10680 / K1)</name>
    <dbReference type="NCBI Taxonomy" id="431943"/>
    <lineage>
        <taxon>Bacteria</taxon>
        <taxon>Bacillati</taxon>
        <taxon>Bacillota</taxon>
        <taxon>Clostridia</taxon>
        <taxon>Eubacteriales</taxon>
        <taxon>Clostridiaceae</taxon>
        <taxon>Clostridium</taxon>
    </lineage>
</organism>
<evidence type="ECO:0000259" key="3">
    <source>
        <dbReference type="Pfam" id="PF20438"/>
    </source>
</evidence>
<dbReference type="InterPro" id="IPR046840">
    <property type="entry name" value="SpoIVA_C"/>
</dbReference>
<gene>
    <name evidence="5" type="ordered locus">CKL_1362</name>
</gene>
<dbReference type="AlphaFoldDB" id="A5N7X3"/>
<protein>
    <recommendedName>
        <fullName evidence="1">Stage IV sporulation protein A</fullName>
        <ecNumber evidence="1">3.6.1.-</ecNumber>
    </recommendedName>
    <alternativeName>
        <fullName evidence="1">Coat morphogenetic protein SpoIVA</fullName>
    </alternativeName>
</protein>
<dbReference type="InterPro" id="IPR046841">
    <property type="entry name" value="SpoIVA_middle"/>
</dbReference>
<accession>A5N7X3</accession>
<feature type="domain" description="Stage IV sporulation protein A middle" evidence="3">
    <location>
        <begin position="238"/>
        <end position="416"/>
    </location>
</feature>
<dbReference type="EC" id="3.6.1.-" evidence="1"/>
<dbReference type="eggNOG" id="COG0699">
    <property type="taxonomic scope" value="Bacteria"/>
</dbReference>
<keyword evidence="1" id="KW-0547">Nucleotide-binding</keyword>
<dbReference type="NCBIfam" id="TIGR02836">
    <property type="entry name" value="spore_IV_A"/>
    <property type="match status" value="1"/>
</dbReference>
<dbReference type="HOGENOM" id="CLU_043635_0_0_9"/>
<evidence type="ECO:0000259" key="2">
    <source>
        <dbReference type="Pfam" id="PF09547"/>
    </source>
</evidence>
<dbReference type="InterPro" id="IPR046842">
    <property type="entry name" value="SpoIVA_ATPase"/>
</dbReference>
<evidence type="ECO:0000313" key="5">
    <source>
        <dbReference type="EMBL" id="EDK33404.1"/>
    </source>
</evidence>
<keyword evidence="1" id="KW-0963">Cytoplasm</keyword>
<dbReference type="Gene3D" id="3.40.50.300">
    <property type="entry name" value="P-loop containing nucleotide triphosphate hydrolases"/>
    <property type="match status" value="1"/>
</dbReference>
<dbReference type="Pfam" id="PF20438">
    <property type="entry name" value="SpoIVA_middle"/>
    <property type="match status" value="1"/>
</dbReference>
<keyword evidence="1" id="KW-0749">Sporulation</keyword>
<dbReference type="PIRSF" id="PIRSF007466">
    <property type="entry name" value="SpoIVA"/>
    <property type="match status" value="1"/>
</dbReference>
<evidence type="ECO:0000256" key="1">
    <source>
        <dbReference type="PIRNR" id="PIRNR007466"/>
    </source>
</evidence>
<dbReference type="GO" id="GO:0005737">
    <property type="term" value="C:cytoplasm"/>
    <property type="evidence" value="ECO:0007669"/>
    <property type="project" value="UniProtKB-SubCell"/>
</dbReference>
<comment type="subcellular location">
    <subcellularLocation>
        <location evidence="1">Cytoplasm</location>
    </subcellularLocation>
</comment>
<feature type="domain" description="Stage IV sporulation protein A ATPase" evidence="2">
    <location>
        <begin position="1"/>
        <end position="237"/>
    </location>
</feature>
<evidence type="ECO:0000313" key="6">
    <source>
        <dbReference type="Proteomes" id="UP000002411"/>
    </source>
</evidence>
<dbReference type="GO" id="GO:0030435">
    <property type="term" value="P:sporulation resulting in formation of a cellular spore"/>
    <property type="evidence" value="ECO:0007669"/>
    <property type="project" value="UniProtKB-KW"/>
</dbReference>
<dbReference type="InterPro" id="IPR027417">
    <property type="entry name" value="P-loop_NTPase"/>
</dbReference>
<dbReference type="Pfam" id="PF20439">
    <property type="entry name" value="SpoIVA_C"/>
    <property type="match status" value="1"/>
</dbReference>
<dbReference type="STRING" id="431943.CKL_1362"/>
<dbReference type="EMBL" id="CP000673">
    <property type="protein sequence ID" value="EDK33404.1"/>
    <property type="molecule type" value="Genomic_DNA"/>
</dbReference>
<dbReference type="GO" id="GO:0005524">
    <property type="term" value="F:ATP binding"/>
    <property type="evidence" value="ECO:0007669"/>
    <property type="project" value="UniProtKB-KW"/>
</dbReference>
<keyword evidence="1" id="KW-0067">ATP-binding</keyword>
<sequence>MENFDIYKDIAERTQGDIYVGVVGPVRTGKSTFIKRFMEIMVLPNINNAYKKQRAKDELPQSSSGKSIHTTEPKFVPNEAIEINLEGGAKFKIRMVDCVGYIVKSASGYMEGEEAKMVTTPWYDYEIPFEEAAEIGTKKVINEHSTIGLLITTDGSITDINREDYVEAEERVVNELKSINKPFITVLNSQHPYDPDTVALKKELENKYDVPVQTMDVLNMKEEDVTSVFQRVLKEFPVKEINIDMPEWIEKMDTVHWLKVNFINLVKEMCDTIYKVRDIDRSLQGVRDIEFIDEPIIKEINMGEGTARINLKPKKSLYYRVLSEVCEEEIQGESDLISIVEKMHEAKVEYDKISGALKEVKETGYGLVAPQLSEMKLEEPEIVKQGNRFGVKLKASAPSLHFIRADIQTEVSPIMGTERESEEMVKSLLEQFESDPSKIWQSNMFGKSLEILVKEGLQNKLYKMPEDIQVKIQKTLQKIINEGNGGLICIIL</sequence>
<dbReference type="KEGG" id="ckl:CKL_1362"/>
<dbReference type="InterPro" id="IPR014201">
    <property type="entry name" value="Spore_IV_A"/>
</dbReference>
<name>A5N7X3_CLOK5</name>
<dbReference type="Pfam" id="PF09547">
    <property type="entry name" value="SpoIVA_ATPase"/>
    <property type="match status" value="1"/>
</dbReference>
<keyword evidence="1" id="KW-0378">Hydrolase</keyword>
<comment type="function">
    <text evidence="1">ATPase. Has a role at an early stage in the morphogenesis of the spore coat.</text>
</comment>
<reference evidence="5 6" key="1">
    <citation type="journal article" date="2008" name="Proc. Natl. Acad. Sci. U.S.A.">
        <title>The genome of Clostridium kluyveri, a strict anaerobe with unique metabolic features.</title>
        <authorList>
            <person name="Seedorf H."/>
            <person name="Fricke W.F."/>
            <person name="Veith B."/>
            <person name="Brueggemann H."/>
            <person name="Liesegang H."/>
            <person name="Strittmatter A."/>
            <person name="Miethke M."/>
            <person name="Buckel W."/>
            <person name="Hinderberger J."/>
            <person name="Li F."/>
            <person name="Hagemeier C."/>
            <person name="Thauer R.K."/>
            <person name="Gottschalk G."/>
        </authorList>
    </citation>
    <scope>NUCLEOTIDE SEQUENCE [LARGE SCALE GENOMIC DNA]</scope>
    <source>
        <strain evidence="6">ATCC 8527 / DSM 555 / NCIMB 10680</strain>
    </source>
</reference>
<dbReference type="SUPFAM" id="SSF52540">
    <property type="entry name" value="P-loop containing nucleoside triphosphate hydrolases"/>
    <property type="match status" value="1"/>
</dbReference>
<proteinExistence type="predicted"/>
<dbReference type="Proteomes" id="UP000002411">
    <property type="component" value="Chromosome"/>
</dbReference>
<feature type="domain" description="Sporulation stage IV protein A C-terminal" evidence="4">
    <location>
        <begin position="417"/>
        <end position="492"/>
    </location>
</feature>
<dbReference type="GO" id="GO:0016887">
    <property type="term" value="F:ATP hydrolysis activity"/>
    <property type="evidence" value="ECO:0007669"/>
    <property type="project" value="InterPro"/>
</dbReference>
<dbReference type="RefSeq" id="WP_012101751.1">
    <property type="nucleotide sequence ID" value="NC_009706.1"/>
</dbReference>
<comment type="catalytic activity">
    <reaction evidence="1">
        <text>ATP + H2O = ADP + phosphate + H(+)</text>
        <dbReference type="Rhea" id="RHEA:13065"/>
        <dbReference type="ChEBI" id="CHEBI:15377"/>
        <dbReference type="ChEBI" id="CHEBI:15378"/>
        <dbReference type="ChEBI" id="CHEBI:30616"/>
        <dbReference type="ChEBI" id="CHEBI:43474"/>
        <dbReference type="ChEBI" id="CHEBI:456216"/>
    </reaction>
</comment>
<evidence type="ECO:0000259" key="4">
    <source>
        <dbReference type="Pfam" id="PF20439"/>
    </source>
</evidence>
<keyword evidence="6" id="KW-1185">Reference proteome</keyword>